<name>A0A8W8HWJ4_MAGGI</name>
<sequence>MQIKAERQDTGYSVASGYQPPPALPIPNGGPPSHPSQLSNAFRQMPPQLYATYSQVPGQQQSNAGGQPPYFPPPSSVSGSQVSQVTNGNNEQADAEKIKISENQIDFSSVKGIFGWTTVDGVNVPYIFRKDKQFVSVRIVEQKLLSKYPNSYPDELGKHQPLTSYFITGHEAKLLNEINTVHCGGEFGQKQFNSKDLIVLLEDFVDFYNLVKKTFPEAKQNEMNGNTSMGPPPLQSMQINLKQTEDSNEPCGWIQVNNTVTPYVRREALGKFVPLSVMKYAAALSIPEKGVLPSEEECDLLNKACKLAGFNFTFSMTTRIICLTDILKHCKVHIMELPMENPLQHAQYLDLPSSTSSISQTTVESPAAVNSSISGQTHMTSQSSPQSMRHDISEVAVVPTDKQLTPEQNTVFPPPGSYMGPPYPYMDPRYMFTFNRHHYPMNYGPPNVTVNQPHPGYQPGNRPPYQNGHFPPGQQNSQYPSQDQIRPSRSPIRSPTANVPPSSLSNRVSPSSIGRPRAPLSNGMNSANMYHPSQLGSRMSASDLQSFNMANRPRGNVGRPPYNPRASSSNRMSNSSSMQGFPFVPNYPMPQMVPPNQQRQGLTMRAKTVNIPPPPNMSGPHQAPRQHGPRMSSQQGLSNGQHRSAAGLPQVRQPIINSKVNEVPGNKPEPPPQEKSTPQNSQNGQNHTKEKTSPPALVESIKGVWLAGKSISCMHLNRPGRQGKFCLVEAVCKLYFNGCSVNEFLYALENVLKVPLVTCTDEEEKSFIYYYSLPVTVLKCNKMINYDDLNEYFPQLSYVFREKTGSNGDSQSNPNSTSNKSQARGVGEDLSRKRPINTNGGPPSKQPCRKLEATVQRLLSQQESQKTEYPNKPIINGESSGGAVIILD</sequence>
<feature type="region of interest" description="Disordered" evidence="1">
    <location>
        <begin position="1"/>
        <end position="93"/>
    </location>
</feature>
<feature type="compositionally biased region" description="Polar residues" evidence="1">
    <location>
        <begin position="534"/>
        <end position="549"/>
    </location>
</feature>
<evidence type="ECO:0000256" key="1">
    <source>
        <dbReference type="SAM" id="MobiDB-lite"/>
    </source>
</evidence>
<dbReference type="Proteomes" id="UP000005408">
    <property type="component" value="Unassembled WGS sequence"/>
</dbReference>
<feature type="compositionally biased region" description="Polar residues" evidence="1">
    <location>
        <begin position="51"/>
        <end position="65"/>
    </location>
</feature>
<feature type="region of interest" description="Disordered" evidence="1">
    <location>
        <begin position="804"/>
        <end position="881"/>
    </location>
</feature>
<feature type="compositionally biased region" description="Polar residues" evidence="1">
    <location>
        <begin position="674"/>
        <end position="686"/>
    </location>
</feature>
<feature type="compositionally biased region" description="Low complexity" evidence="1">
    <location>
        <begin position="567"/>
        <end position="578"/>
    </location>
</feature>
<feature type="region of interest" description="Disordered" evidence="1">
    <location>
        <begin position="357"/>
        <end position="390"/>
    </location>
</feature>
<feature type="compositionally biased region" description="Polar residues" evidence="1">
    <location>
        <begin position="357"/>
        <end position="387"/>
    </location>
</feature>
<keyword evidence="3" id="KW-1185">Reference proteome</keyword>
<accession>A0A8W8HWJ4</accession>
<feature type="compositionally biased region" description="Pro residues" evidence="1">
    <location>
        <begin position="19"/>
        <end position="34"/>
    </location>
</feature>
<reference evidence="2" key="1">
    <citation type="submission" date="2022-08" db="UniProtKB">
        <authorList>
            <consortium name="EnsemblMetazoa"/>
        </authorList>
    </citation>
    <scope>IDENTIFICATION</scope>
    <source>
        <strain evidence="2">05x7-T-G4-1.051#20</strain>
    </source>
</reference>
<protein>
    <submittedName>
        <fullName evidence="2">Uncharacterized protein</fullName>
    </submittedName>
</protein>
<feature type="region of interest" description="Disordered" evidence="1">
    <location>
        <begin position="445"/>
        <end position="695"/>
    </location>
</feature>
<feature type="compositionally biased region" description="Polar residues" evidence="1">
    <location>
        <begin position="631"/>
        <end position="642"/>
    </location>
</feature>
<feature type="compositionally biased region" description="Low complexity" evidence="1">
    <location>
        <begin position="499"/>
        <end position="512"/>
    </location>
</feature>
<evidence type="ECO:0000313" key="2">
    <source>
        <dbReference type="EnsemblMetazoa" id="G11431.1:cds"/>
    </source>
</evidence>
<feature type="compositionally biased region" description="Polar residues" evidence="1">
    <location>
        <begin position="857"/>
        <end position="868"/>
    </location>
</feature>
<evidence type="ECO:0000313" key="3">
    <source>
        <dbReference type="Proteomes" id="UP000005408"/>
    </source>
</evidence>
<proteinExistence type="predicted"/>
<feature type="compositionally biased region" description="Polar residues" evidence="1">
    <location>
        <begin position="473"/>
        <end position="497"/>
    </location>
</feature>
<feature type="compositionally biased region" description="Low complexity" evidence="1">
    <location>
        <begin position="76"/>
        <end position="85"/>
    </location>
</feature>
<dbReference type="AlphaFoldDB" id="A0A8W8HWJ4"/>
<dbReference type="EnsemblMetazoa" id="G11431.1">
    <property type="protein sequence ID" value="G11431.1:cds"/>
    <property type="gene ID" value="G11431"/>
</dbReference>
<feature type="compositionally biased region" description="Polar residues" evidence="1">
    <location>
        <begin position="805"/>
        <end position="822"/>
    </location>
</feature>
<organism evidence="2 3">
    <name type="scientific">Magallana gigas</name>
    <name type="common">Pacific oyster</name>
    <name type="synonym">Crassostrea gigas</name>
    <dbReference type="NCBI Taxonomy" id="29159"/>
    <lineage>
        <taxon>Eukaryota</taxon>
        <taxon>Metazoa</taxon>
        <taxon>Spiralia</taxon>
        <taxon>Lophotrochozoa</taxon>
        <taxon>Mollusca</taxon>
        <taxon>Bivalvia</taxon>
        <taxon>Autobranchia</taxon>
        <taxon>Pteriomorphia</taxon>
        <taxon>Ostreida</taxon>
        <taxon>Ostreoidea</taxon>
        <taxon>Ostreidae</taxon>
        <taxon>Magallana</taxon>
    </lineage>
</organism>